<keyword evidence="2" id="KW-1185">Reference proteome</keyword>
<dbReference type="SUPFAM" id="SSF52047">
    <property type="entry name" value="RNI-like"/>
    <property type="match status" value="1"/>
</dbReference>
<dbReference type="Gene3D" id="3.80.10.10">
    <property type="entry name" value="Ribonuclease Inhibitor"/>
    <property type="match status" value="1"/>
</dbReference>
<evidence type="ECO:0008006" key="3">
    <source>
        <dbReference type="Google" id="ProtNLM"/>
    </source>
</evidence>
<dbReference type="OrthoDB" id="3140657at2759"/>
<dbReference type="RefSeq" id="XP_026599956.1">
    <property type="nucleotide sequence ID" value="XM_026751608.1"/>
</dbReference>
<evidence type="ECO:0000313" key="1">
    <source>
        <dbReference type="EMBL" id="RDW65853.1"/>
    </source>
</evidence>
<comment type="caution">
    <text evidence="1">The sequence shown here is derived from an EMBL/GenBank/DDBJ whole genome shotgun (WGS) entry which is preliminary data.</text>
</comment>
<dbReference type="AlphaFoldDB" id="A0A3D8QVG5"/>
<name>A0A3D8QVG5_9EURO</name>
<accession>A0A3D8QVG5</accession>
<dbReference type="PANTHER" id="PTHR42057:SF2">
    <property type="entry name" value="F-BOX DOMAIN PROTEIN (AFU_ORTHOLOGUE AFUA_4G00200)-RELATED"/>
    <property type="match status" value="1"/>
</dbReference>
<sequence length="459" mass="52759">MAQFSSLPPEILGNIFLHADQKSQKALRLTNRQLGAIGQQSVFQTLRVCPTEESYGRLENILKRPDLVPYINKIYLNTYDVKHPPESQYDDGEDVASRLFLYLKDMPRLQSVALRFHWECPDDVYDDVQQDENFRSEVMQTGLGALAALPGLKDLALRDIYNVNETDTETVASLNTILPRLRSLRLNVTNANRGMKGSSDYDLENPQRFFSELPLVWLKPALSNLQHLTLYSSIYAGFFPKCDFRDLHFPNLKSLAFGNHTFIHDSQLNWILSHAATLTELYMDDCAIVHEAAIYTDKQDSTLLPPDAFKPHPHLPDRKVYTSYSTRWADYFRAFKEKLVNLREFRYGHAPNWWADDTTPFESEHRIRIGFGDESYLVFFDGVLPSEYTDFIYWEVPREGLTGVESRREMFEYVDGVALRASDDDEAALRELCDCVGSSRRNALVDEDEDDLMDGFVAG</sequence>
<gene>
    <name evidence="1" type="ORF">DSM5745_09592</name>
</gene>
<dbReference type="InterPro" id="IPR032675">
    <property type="entry name" value="LRR_dom_sf"/>
</dbReference>
<organism evidence="1 2">
    <name type="scientific">Aspergillus mulundensis</name>
    <dbReference type="NCBI Taxonomy" id="1810919"/>
    <lineage>
        <taxon>Eukaryota</taxon>
        <taxon>Fungi</taxon>
        <taxon>Dikarya</taxon>
        <taxon>Ascomycota</taxon>
        <taxon>Pezizomycotina</taxon>
        <taxon>Eurotiomycetes</taxon>
        <taxon>Eurotiomycetidae</taxon>
        <taxon>Eurotiales</taxon>
        <taxon>Aspergillaceae</taxon>
        <taxon>Aspergillus</taxon>
        <taxon>Aspergillus subgen. Nidulantes</taxon>
    </lineage>
</organism>
<dbReference type="EMBL" id="PVWQ01000013">
    <property type="protein sequence ID" value="RDW65853.1"/>
    <property type="molecule type" value="Genomic_DNA"/>
</dbReference>
<reference evidence="1 2" key="1">
    <citation type="journal article" date="2018" name="IMA Fungus">
        <title>IMA Genome-F 9: Draft genome sequence of Annulohypoxylon stygium, Aspergillus mulundensis, Berkeleyomyces basicola (syn. Thielaviopsis basicola), Ceratocystis smalleyi, two Cercospora beticola strains, Coleophoma cylindrospora, Fusarium fracticaudum, Phialophora cf. hyalina, and Morchella septimelata.</title>
        <authorList>
            <person name="Wingfield B.D."/>
            <person name="Bills G.F."/>
            <person name="Dong Y."/>
            <person name="Huang W."/>
            <person name="Nel W.J."/>
            <person name="Swalarsk-Parry B.S."/>
            <person name="Vaghefi N."/>
            <person name="Wilken P.M."/>
            <person name="An Z."/>
            <person name="de Beer Z.W."/>
            <person name="De Vos L."/>
            <person name="Chen L."/>
            <person name="Duong T.A."/>
            <person name="Gao Y."/>
            <person name="Hammerbacher A."/>
            <person name="Kikkert J.R."/>
            <person name="Li Y."/>
            <person name="Li H."/>
            <person name="Li K."/>
            <person name="Li Q."/>
            <person name="Liu X."/>
            <person name="Ma X."/>
            <person name="Naidoo K."/>
            <person name="Pethybridge S.J."/>
            <person name="Sun J."/>
            <person name="Steenkamp E.T."/>
            <person name="van der Nest M.A."/>
            <person name="van Wyk S."/>
            <person name="Wingfield M.J."/>
            <person name="Xiong C."/>
            <person name="Yue Q."/>
            <person name="Zhang X."/>
        </authorList>
    </citation>
    <scope>NUCLEOTIDE SEQUENCE [LARGE SCALE GENOMIC DNA]</scope>
    <source>
        <strain evidence="1 2">DSM 5745</strain>
    </source>
</reference>
<dbReference type="PANTHER" id="PTHR42057">
    <property type="entry name" value="F-BOX DOMAIN PROTEIN (AFU_ORTHOLOGUE AFUA_4G00200)"/>
    <property type="match status" value="1"/>
</dbReference>
<dbReference type="GeneID" id="38119962"/>
<protein>
    <recommendedName>
        <fullName evidence="3">F-box domain-containing protein</fullName>
    </recommendedName>
</protein>
<evidence type="ECO:0000313" key="2">
    <source>
        <dbReference type="Proteomes" id="UP000256690"/>
    </source>
</evidence>
<dbReference type="Proteomes" id="UP000256690">
    <property type="component" value="Unassembled WGS sequence"/>
</dbReference>
<proteinExistence type="predicted"/>